<evidence type="ECO:0000256" key="7">
    <source>
        <dbReference type="ARBA" id="ARBA00022840"/>
    </source>
</evidence>
<evidence type="ECO:0000256" key="6">
    <source>
        <dbReference type="ARBA" id="ARBA00022741"/>
    </source>
</evidence>
<evidence type="ECO:0000256" key="9">
    <source>
        <dbReference type="ARBA" id="ARBA00048539"/>
    </source>
</evidence>
<comment type="catalytic activity">
    <reaction evidence="9 10">
        <text>cytidine(34) in tRNA(Ile2) + L-lysine + ATP = lysidine(34) in tRNA(Ile2) + AMP + diphosphate + H(+)</text>
        <dbReference type="Rhea" id="RHEA:43744"/>
        <dbReference type="Rhea" id="RHEA-COMP:10625"/>
        <dbReference type="Rhea" id="RHEA-COMP:10670"/>
        <dbReference type="ChEBI" id="CHEBI:15378"/>
        <dbReference type="ChEBI" id="CHEBI:30616"/>
        <dbReference type="ChEBI" id="CHEBI:32551"/>
        <dbReference type="ChEBI" id="CHEBI:33019"/>
        <dbReference type="ChEBI" id="CHEBI:82748"/>
        <dbReference type="ChEBI" id="CHEBI:83665"/>
        <dbReference type="ChEBI" id="CHEBI:456215"/>
        <dbReference type="EC" id="6.3.4.19"/>
    </reaction>
</comment>
<dbReference type="PANTHER" id="PTHR43033">
    <property type="entry name" value="TRNA(ILE)-LYSIDINE SYNTHASE-RELATED"/>
    <property type="match status" value="1"/>
</dbReference>
<feature type="domain" description="Lysidine-tRNA(Ile) synthetase C-terminal" evidence="11">
    <location>
        <begin position="407"/>
        <end position="478"/>
    </location>
</feature>
<keyword evidence="3 10" id="KW-0436">Ligase</keyword>
<comment type="subcellular location">
    <subcellularLocation>
        <location evidence="1 10">Cytoplasm</location>
    </subcellularLocation>
</comment>
<proteinExistence type="inferred from homology"/>
<gene>
    <name evidence="10" type="primary">tilS</name>
    <name evidence="12" type="ORF">F130042H8_01750</name>
</gene>
<evidence type="ECO:0000259" key="11">
    <source>
        <dbReference type="SMART" id="SM00977"/>
    </source>
</evidence>
<dbReference type="SUPFAM" id="SSF56037">
    <property type="entry name" value="PheT/TilS domain"/>
    <property type="match status" value="1"/>
</dbReference>
<keyword evidence="4 10" id="KW-0819">tRNA processing</keyword>
<organism evidence="12 13">
    <name type="scientific">Enterocloster alcoholdehydrogenati</name>
    <dbReference type="NCBI Taxonomy" id="2547410"/>
    <lineage>
        <taxon>Bacteria</taxon>
        <taxon>Bacillati</taxon>
        <taxon>Bacillota</taxon>
        <taxon>Clostridia</taxon>
        <taxon>Lachnospirales</taxon>
        <taxon>Lachnospiraceae</taxon>
        <taxon>Enterocloster</taxon>
    </lineage>
</organism>
<reference evidence="12 13" key="1">
    <citation type="submission" date="2024-04" db="EMBL/GenBank/DDBJ databases">
        <title>Defined microbial consortia suppress multidrug-resistant proinflammatory Enterobacteriaceae via ecological control.</title>
        <authorList>
            <person name="Furuichi M."/>
            <person name="Kawaguchi T."/>
            <person name="Pust M."/>
            <person name="Yasuma K."/>
            <person name="Plichta D."/>
            <person name="Hasegawa N."/>
            <person name="Ohya T."/>
            <person name="Bhattarai S."/>
            <person name="Sasajima S."/>
            <person name="Aoto Y."/>
            <person name="Tuganbaev T."/>
            <person name="Yaginuma M."/>
            <person name="Ueda M."/>
            <person name="Okahashi N."/>
            <person name="Amafuji K."/>
            <person name="Kiridooshi Y."/>
            <person name="Sugita K."/>
            <person name="Strazar M."/>
            <person name="Skelly A."/>
            <person name="Suda W."/>
            <person name="Hattori M."/>
            <person name="Nakamoto N."/>
            <person name="Caballero S."/>
            <person name="Norman J."/>
            <person name="Olle B."/>
            <person name="Tanoue T."/>
            <person name="Arita M."/>
            <person name="Bucci V."/>
            <person name="Atarashi K."/>
            <person name="Xavier R."/>
            <person name="Honda K."/>
        </authorList>
    </citation>
    <scope>NUCLEOTIDE SEQUENCE [LARGE SCALE GENOMIC DNA]</scope>
    <source>
        <strain evidence="13">f13</strain>
    </source>
</reference>
<keyword evidence="8" id="KW-0460">Magnesium</keyword>
<sequence length="679" mass="76001">MDKLTYRVRETIEEHHMLEPGDRVIAALSGGADSVCLLSILTRLRESLGIRLRAVHIHHGLRGDEADRDSRFAAQICRELSVPFSLIKADVKGLAAREGLSQEEAGRILRYECFHEQGKKWENEASEGTEEPGKRAAVKIAVAHHSNDQAETILHNLFRGSGLGGLKGIPYVRGNVIRPLLDVSREDIVAYLMERGLSWVEDSTNHTDHYTRNRIRLEILPAVEEKVNPGAGANVLRMGKLAGMADAYLKEQSAEWIKKWTWQTPEDRTGCKIGQAADAKASRAHCVFLPEAAFRAAAPVLQLYVVMELLKHLAGSARDLGLIHAEAAQALFDRQPGRRIELPYGLGAVREYGGILLGRQTAIFGLALDPSPVLSPVFTVFPYKKGAPIPKNMYTKWFDCDKIKGTPVIRTRQPGDYLALSEGVHKPLRRYMIDEKIPSGLRDRIPLLADGSHVMWVIGYRISSDYKISALTERVFQAEIPAGDRPGLPRKKEEYEKKTEDKTMADKIRVLLTEEEVEKRINEVAEIINRDYQGKEIHLICILKGGVFFTCELAKRLTAPVSMDFMSVSSYGAGTVSSGVVRIIKDLDEPLEGKNVLIVEDIIDSGRTLAYLIEVLKQRGPADIRLCTLLDKPERRVKKQVKVDYTCFTIPDEFVVGYGLDYDQKYRNLPYIGVVEQEG</sequence>
<feature type="binding site" evidence="10">
    <location>
        <begin position="29"/>
        <end position="34"/>
    </location>
    <ligand>
        <name>ATP</name>
        <dbReference type="ChEBI" id="CHEBI:30616"/>
    </ligand>
</feature>
<dbReference type="InterPro" id="IPR005904">
    <property type="entry name" value="Hxn_phspho_trans"/>
</dbReference>
<evidence type="ECO:0000256" key="10">
    <source>
        <dbReference type="HAMAP-Rule" id="MF_01161"/>
    </source>
</evidence>
<dbReference type="Pfam" id="PF01171">
    <property type="entry name" value="ATP_bind_3"/>
    <property type="match status" value="1"/>
</dbReference>
<evidence type="ECO:0000256" key="1">
    <source>
        <dbReference type="ARBA" id="ARBA00004496"/>
    </source>
</evidence>
<dbReference type="SUPFAM" id="SSF52402">
    <property type="entry name" value="Adenine nucleotide alpha hydrolases-like"/>
    <property type="match status" value="1"/>
</dbReference>
<dbReference type="Proteomes" id="UP001600894">
    <property type="component" value="Unassembled WGS sequence"/>
</dbReference>
<evidence type="ECO:0000256" key="3">
    <source>
        <dbReference type="ARBA" id="ARBA00022598"/>
    </source>
</evidence>
<dbReference type="SUPFAM" id="SSF53271">
    <property type="entry name" value="PRTase-like"/>
    <property type="match status" value="1"/>
</dbReference>
<keyword evidence="12" id="KW-0328">Glycosyltransferase</keyword>
<dbReference type="SMART" id="SM00977">
    <property type="entry name" value="TilS_C"/>
    <property type="match status" value="1"/>
</dbReference>
<dbReference type="Pfam" id="PF00156">
    <property type="entry name" value="Pribosyltran"/>
    <property type="match status" value="1"/>
</dbReference>
<dbReference type="GO" id="GO:0016757">
    <property type="term" value="F:glycosyltransferase activity"/>
    <property type="evidence" value="ECO:0007669"/>
    <property type="project" value="UniProtKB-KW"/>
</dbReference>
<comment type="domain">
    <text evidence="10">The N-terminal region contains the highly conserved SGGXDS motif, predicted to be a P-loop motif involved in ATP binding.</text>
</comment>
<dbReference type="InterPro" id="IPR012795">
    <property type="entry name" value="tRNA_Ile_lys_synt_N"/>
</dbReference>
<keyword evidence="13" id="KW-1185">Reference proteome</keyword>
<dbReference type="InterPro" id="IPR012796">
    <property type="entry name" value="Lysidine-tRNA-synth_C"/>
</dbReference>
<keyword evidence="7 10" id="KW-0067">ATP-binding</keyword>
<dbReference type="Pfam" id="PF11734">
    <property type="entry name" value="TilS_C"/>
    <property type="match status" value="1"/>
</dbReference>
<dbReference type="NCBIfam" id="TIGR02432">
    <property type="entry name" value="lysidine_TilS_N"/>
    <property type="match status" value="1"/>
</dbReference>
<dbReference type="Gene3D" id="3.40.50.2020">
    <property type="match status" value="1"/>
</dbReference>
<dbReference type="NCBIfam" id="TIGR01203">
    <property type="entry name" value="HGPRTase"/>
    <property type="match status" value="1"/>
</dbReference>
<keyword evidence="2 10" id="KW-0963">Cytoplasm</keyword>
<dbReference type="InterPro" id="IPR014729">
    <property type="entry name" value="Rossmann-like_a/b/a_fold"/>
</dbReference>
<evidence type="ECO:0000256" key="4">
    <source>
        <dbReference type="ARBA" id="ARBA00022694"/>
    </source>
</evidence>
<keyword evidence="5" id="KW-0479">Metal-binding</keyword>
<dbReference type="InterPro" id="IPR029057">
    <property type="entry name" value="PRTase-like"/>
</dbReference>
<keyword evidence="6 10" id="KW-0547">Nucleotide-binding</keyword>
<evidence type="ECO:0000256" key="5">
    <source>
        <dbReference type="ARBA" id="ARBA00022723"/>
    </source>
</evidence>
<dbReference type="CDD" id="cd06223">
    <property type="entry name" value="PRTases_typeI"/>
    <property type="match status" value="1"/>
</dbReference>
<dbReference type="Gene3D" id="3.40.50.620">
    <property type="entry name" value="HUPs"/>
    <property type="match status" value="1"/>
</dbReference>
<dbReference type="InterPro" id="IPR011063">
    <property type="entry name" value="TilS/TtcA_N"/>
</dbReference>
<comment type="similarity">
    <text evidence="10">Belongs to the tRNA(Ile)-lysidine synthase family.</text>
</comment>
<dbReference type="PANTHER" id="PTHR43033:SF1">
    <property type="entry name" value="TRNA(ILE)-LYSIDINE SYNTHASE-RELATED"/>
    <property type="match status" value="1"/>
</dbReference>
<protein>
    <recommendedName>
        <fullName evidence="10">tRNA(Ile)-lysidine synthase</fullName>
        <ecNumber evidence="10">6.3.4.19</ecNumber>
    </recommendedName>
    <alternativeName>
        <fullName evidence="10">tRNA(Ile)-2-lysyl-cytidine synthase</fullName>
    </alternativeName>
    <alternativeName>
        <fullName evidence="10">tRNA(Ile)-lysidine synthetase</fullName>
    </alternativeName>
</protein>
<name>A0ABQ0ASV7_9FIRM</name>
<accession>A0ABQ0ASV7</accession>
<comment type="function">
    <text evidence="10">Ligates lysine onto the cytidine present at position 34 of the AUA codon-specific tRNA(Ile) that contains the anticodon CAU, in an ATP-dependent manner. Cytidine is converted to lysidine, thus changing the amino acid specificity of the tRNA from methionine to isoleucine.</text>
</comment>
<dbReference type="NCBIfam" id="TIGR02433">
    <property type="entry name" value="lysidine_TilS_C"/>
    <property type="match status" value="1"/>
</dbReference>
<evidence type="ECO:0000313" key="12">
    <source>
        <dbReference type="EMBL" id="GAA6267115.1"/>
    </source>
</evidence>
<dbReference type="EC" id="6.3.4.19" evidence="10"/>
<evidence type="ECO:0000256" key="8">
    <source>
        <dbReference type="ARBA" id="ARBA00022842"/>
    </source>
</evidence>
<dbReference type="HAMAP" id="MF_01161">
    <property type="entry name" value="tRNA_Ile_lys_synt"/>
    <property type="match status" value="1"/>
</dbReference>
<dbReference type="InterPro" id="IPR000836">
    <property type="entry name" value="PRTase_dom"/>
</dbReference>
<keyword evidence="12" id="KW-0808">Transferase</keyword>
<evidence type="ECO:0000256" key="2">
    <source>
        <dbReference type="ARBA" id="ARBA00022490"/>
    </source>
</evidence>
<dbReference type="InterPro" id="IPR012094">
    <property type="entry name" value="tRNA_Ile_lys_synt"/>
</dbReference>
<dbReference type="EMBL" id="BAABXL010000001">
    <property type="protein sequence ID" value="GAA6267115.1"/>
    <property type="molecule type" value="Genomic_DNA"/>
</dbReference>
<dbReference type="CDD" id="cd01992">
    <property type="entry name" value="TilS_N"/>
    <property type="match status" value="1"/>
</dbReference>
<evidence type="ECO:0000313" key="13">
    <source>
        <dbReference type="Proteomes" id="UP001600894"/>
    </source>
</evidence>
<comment type="caution">
    <text evidence="12">The sequence shown here is derived from an EMBL/GenBank/DDBJ whole genome shotgun (WGS) entry which is preliminary data.</text>
</comment>